<dbReference type="InterPro" id="IPR000873">
    <property type="entry name" value="AMP-dep_synth/lig_dom"/>
</dbReference>
<feature type="compositionally biased region" description="Low complexity" evidence="18">
    <location>
        <begin position="2044"/>
        <end position="2056"/>
    </location>
</feature>
<dbReference type="Gene3D" id="1.20.120.720">
    <property type="entry name" value="Myosin VI head, motor domain, U50 subdomain"/>
    <property type="match status" value="1"/>
</dbReference>
<keyword evidence="10 17" id="KW-0067">ATP-binding</keyword>
<reference evidence="23 24" key="1">
    <citation type="submission" date="2019-01" db="EMBL/GenBank/DDBJ databases">
        <title>Genome sequencing of the rare red list fungi Fomitopsis rosea.</title>
        <authorList>
            <person name="Buettner E."/>
            <person name="Kellner H."/>
        </authorList>
    </citation>
    <scope>NUCLEOTIDE SEQUENCE [LARGE SCALE GENOMIC DNA]</scope>
    <source>
        <strain evidence="23 24">DSM 105464</strain>
    </source>
</reference>
<evidence type="ECO:0000256" key="4">
    <source>
        <dbReference type="ARBA" id="ARBA00022450"/>
    </source>
</evidence>
<gene>
    <name evidence="23" type="ORF">EVJ58_g7852</name>
</gene>
<dbReference type="SUPFAM" id="SSF50044">
    <property type="entry name" value="SH3-domain"/>
    <property type="match status" value="1"/>
</dbReference>
<dbReference type="GO" id="GO:0031177">
    <property type="term" value="F:phosphopantetheine binding"/>
    <property type="evidence" value="ECO:0007669"/>
    <property type="project" value="InterPro"/>
</dbReference>
<keyword evidence="12 17" id="KW-0505">Motor protein</keyword>
<evidence type="ECO:0000259" key="21">
    <source>
        <dbReference type="PROSITE" id="PS51456"/>
    </source>
</evidence>
<dbReference type="FunFam" id="1.10.10.820:FF:000001">
    <property type="entry name" value="Myosin heavy chain"/>
    <property type="match status" value="1"/>
</dbReference>
<feature type="compositionally biased region" description="Pro residues" evidence="18">
    <location>
        <begin position="2080"/>
        <end position="2098"/>
    </location>
</feature>
<dbReference type="GO" id="GO:0006897">
    <property type="term" value="P:endocytosis"/>
    <property type="evidence" value="ECO:0007669"/>
    <property type="project" value="TreeGrafter"/>
</dbReference>
<keyword evidence="13 17" id="KW-0009">Actin-binding</keyword>
<feature type="compositionally biased region" description="Low complexity" evidence="18">
    <location>
        <begin position="2063"/>
        <end position="2079"/>
    </location>
</feature>
<feature type="domain" description="SH3" evidence="19">
    <location>
        <begin position="2099"/>
        <end position="2157"/>
    </location>
</feature>
<evidence type="ECO:0000256" key="9">
    <source>
        <dbReference type="ARBA" id="ARBA00022801"/>
    </source>
</evidence>
<dbReference type="InterPro" id="IPR036961">
    <property type="entry name" value="Kinesin_motor_dom_sf"/>
</dbReference>
<protein>
    <submittedName>
        <fullName evidence="23">Uncharacterized protein</fullName>
    </submittedName>
</protein>
<dbReference type="InterPro" id="IPR013120">
    <property type="entry name" value="FAR_NAD-bd"/>
</dbReference>
<comment type="similarity">
    <text evidence="2 17">Belongs to the TRAFAC class myosin-kinesin ATPase superfamily. Myosin family.</text>
</comment>
<dbReference type="GO" id="GO:0000146">
    <property type="term" value="F:microfilament motor activity"/>
    <property type="evidence" value="ECO:0007669"/>
    <property type="project" value="TreeGrafter"/>
</dbReference>
<evidence type="ECO:0000256" key="13">
    <source>
        <dbReference type="ARBA" id="ARBA00023203"/>
    </source>
</evidence>
<dbReference type="Gene3D" id="1.20.58.530">
    <property type="match status" value="1"/>
</dbReference>
<dbReference type="EMBL" id="SEKV01000534">
    <property type="protein sequence ID" value="TFY56090.1"/>
    <property type="molecule type" value="Genomic_DNA"/>
</dbReference>
<dbReference type="Gene3D" id="3.40.50.720">
    <property type="entry name" value="NAD(P)-binding Rossmann-like Domain"/>
    <property type="match status" value="1"/>
</dbReference>
<dbReference type="PROSITE" id="PS50075">
    <property type="entry name" value="CARRIER"/>
    <property type="match status" value="1"/>
</dbReference>
<dbReference type="Gene3D" id="1.10.1200.10">
    <property type="entry name" value="ACP-like"/>
    <property type="match status" value="1"/>
</dbReference>
<feature type="binding site" evidence="17">
    <location>
        <begin position="1159"/>
        <end position="1166"/>
    </location>
    <ligand>
        <name>ATP</name>
        <dbReference type="ChEBI" id="CHEBI:30616"/>
    </ligand>
</feature>
<dbReference type="InterPro" id="IPR010926">
    <property type="entry name" value="Myosin_TH1"/>
</dbReference>
<evidence type="ECO:0000256" key="10">
    <source>
        <dbReference type="ARBA" id="ARBA00022840"/>
    </source>
</evidence>
<dbReference type="GO" id="GO:0030479">
    <property type="term" value="C:actin cortical patch"/>
    <property type="evidence" value="ECO:0007669"/>
    <property type="project" value="UniProtKB-SubCell"/>
</dbReference>
<evidence type="ECO:0000256" key="12">
    <source>
        <dbReference type="ARBA" id="ARBA00023175"/>
    </source>
</evidence>
<feature type="domain" description="Carrier" evidence="20">
    <location>
        <begin position="552"/>
        <end position="630"/>
    </location>
</feature>
<evidence type="ECO:0000256" key="7">
    <source>
        <dbReference type="ARBA" id="ARBA00022737"/>
    </source>
</evidence>
<comment type="subcellular location">
    <subcellularLocation>
        <location evidence="1">Cytoplasm</location>
        <location evidence="1">Cytoskeleton</location>
        <location evidence="1">Actin patch</location>
    </subcellularLocation>
</comment>
<name>A0A4Y9Y173_9APHY</name>
<dbReference type="Gene3D" id="3.40.850.10">
    <property type="entry name" value="Kinesin motor domain"/>
    <property type="match status" value="1"/>
</dbReference>
<evidence type="ECO:0000256" key="11">
    <source>
        <dbReference type="ARBA" id="ARBA00023123"/>
    </source>
</evidence>
<feature type="domain" description="TH1" evidence="22">
    <location>
        <begin position="1803"/>
        <end position="1992"/>
    </location>
</feature>
<dbReference type="SUPFAM" id="SSF52540">
    <property type="entry name" value="P-loop containing nucleoside triphosphate hydrolases"/>
    <property type="match status" value="1"/>
</dbReference>
<dbReference type="PROSITE" id="PS51456">
    <property type="entry name" value="MYOSIN_MOTOR"/>
    <property type="match status" value="1"/>
</dbReference>
<dbReference type="Gene3D" id="3.40.50.12780">
    <property type="entry name" value="N-terminal domain of ligase-like"/>
    <property type="match status" value="1"/>
</dbReference>
<evidence type="ECO:0000259" key="20">
    <source>
        <dbReference type="PROSITE" id="PS50075"/>
    </source>
</evidence>
<dbReference type="GO" id="GO:0016459">
    <property type="term" value="C:myosin complex"/>
    <property type="evidence" value="ECO:0007669"/>
    <property type="project" value="UniProtKB-KW"/>
</dbReference>
<dbReference type="SUPFAM" id="SSF47336">
    <property type="entry name" value="ACP-like"/>
    <property type="match status" value="1"/>
</dbReference>
<evidence type="ECO:0000256" key="8">
    <source>
        <dbReference type="ARBA" id="ARBA00022741"/>
    </source>
</evidence>
<keyword evidence="8 17" id="KW-0547">Nucleotide-binding</keyword>
<dbReference type="PANTHER" id="PTHR13140">
    <property type="entry name" value="MYOSIN"/>
    <property type="match status" value="1"/>
</dbReference>
<keyword evidence="7" id="KW-0677">Repeat</keyword>
<dbReference type="InterPro" id="IPR027417">
    <property type="entry name" value="P-loop_NTPase"/>
</dbReference>
<keyword evidence="11 17" id="KW-0518">Myosin</keyword>
<dbReference type="FunFam" id="1.20.5.4820:FF:000004">
    <property type="entry name" value="Myosin IE"/>
    <property type="match status" value="1"/>
</dbReference>
<evidence type="ECO:0000256" key="5">
    <source>
        <dbReference type="ARBA" id="ARBA00022490"/>
    </source>
</evidence>
<dbReference type="PROSITE" id="PS51757">
    <property type="entry name" value="TH1"/>
    <property type="match status" value="1"/>
</dbReference>
<comment type="function">
    <text evidence="15">Type-I myosin implicated in the organization of the actin cytoskeleton. Required for proper actin cytoskeleton polarization. At the cell cortex, assembles in patch-like structures together with proteins from the actin-polymerizing machinery and promotes actin assembly. Functions as actin nucleation-promoting factor (NPF) for the Arp2/3 complex.</text>
</comment>
<dbReference type="STRING" id="34475.A0A4Y9Y173"/>
<evidence type="ECO:0000313" key="23">
    <source>
        <dbReference type="EMBL" id="TFY56090.1"/>
    </source>
</evidence>
<evidence type="ECO:0000256" key="17">
    <source>
        <dbReference type="PROSITE-ProRule" id="PRU00782"/>
    </source>
</evidence>
<evidence type="ECO:0000256" key="6">
    <source>
        <dbReference type="ARBA" id="ARBA00022553"/>
    </source>
</evidence>
<dbReference type="GO" id="GO:0016787">
    <property type="term" value="F:hydrolase activity"/>
    <property type="evidence" value="ECO:0007669"/>
    <property type="project" value="UniProtKB-KW"/>
</dbReference>
<proteinExistence type="inferred from homology"/>
<feature type="compositionally biased region" description="Low complexity" evidence="18">
    <location>
        <begin position="2172"/>
        <end position="2190"/>
    </location>
</feature>
<dbReference type="InterPro" id="IPR009081">
    <property type="entry name" value="PP-bd_ACP"/>
</dbReference>
<accession>A0A4Y9Y173</accession>
<dbReference type="InterPro" id="IPR001452">
    <property type="entry name" value="SH3_domain"/>
</dbReference>
<dbReference type="SMART" id="SM00326">
    <property type="entry name" value="SH3"/>
    <property type="match status" value="1"/>
</dbReference>
<dbReference type="Pfam" id="PF06017">
    <property type="entry name" value="Myosin_TH1"/>
    <property type="match status" value="1"/>
</dbReference>
<dbReference type="GO" id="GO:0051286">
    <property type="term" value="C:cell tip"/>
    <property type="evidence" value="ECO:0007669"/>
    <property type="project" value="TreeGrafter"/>
</dbReference>
<keyword evidence="14" id="KW-0206">Cytoskeleton</keyword>
<dbReference type="Gene3D" id="1.20.5.4820">
    <property type="match status" value="1"/>
</dbReference>
<dbReference type="Pfam" id="PF23562">
    <property type="entry name" value="AMP-binding_C_3"/>
    <property type="match status" value="1"/>
</dbReference>
<comment type="caution">
    <text evidence="23">The sequence shown here is derived from an EMBL/GenBank/DDBJ whole genome shotgun (WGS) entry which is preliminary data.</text>
</comment>
<dbReference type="CDD" id="cd11858">
    <property type="entry name" value="SH3_Myosin-I_fungi"/>
    <property type="match status" value="1"/>
</dbReference>
<keyword evidence="4" id="KW-0596">Phosphopantetheine</keyword>
<dbReference type="PANTHER" id="PTHR13140:SF837">
    <property type="entry name" value="MYOSIN-3-RELATED"/>
    <property type="match status" value="1"/>
</dbReference>
<dbReference type="Gene3D" id="2.30.30.40">
    <property type="entry name" value="SH3 Domains"/>
    <property type="match status" value="1"/>
</dbReference>
<dbReference type="Pfam" id="PF07993">
    <property type="entry name" value="NAD_binding_4"/>
    <property type="match status" value="1"/>
</dbReference>
<dbReference type="GO" id="GO:0051015">
    <property type="term" value="F:actin filament binding"/>
    <property type="evidence" value="ECO:0007669"/>
    <property type="project" value="TreeGrafter"/>
</dbReference>
<feature type="region of interest" description="Disordered" evidence="18">
    <location>
        <begin position="1983"/>
        <end position="2027"/>
    </location>
</feature>
<dbReference type="SMART" id="SM00242">
    <property type="entry name" value="MYSc"/>
    <property type="match status" value="1"/>
</dbReference>
<dbReference type="FunFam" id="1.20.120.720:FF:000015">
    <property type="entry name" value="Myosin I"/>
    <property type="match status" value="1"/>
</dbReference>
<dbReference type="CDD" id="cd01378">
    <property type="entry name" value="MYSc_Myo1"/>
    <property type="match status" value="1"/>
</dbReference>
<dbReference type="InterPro" id="IPR036028">
    <property type="entry name" value="SH3-like_dom_sf"/>
</dbReference>
<keyword evidence="5" id="KW-0963">Cytoplasm</keyword>
<dbReference type="GO" id="GO:0005886">
    <property type="term" value="C:plasma membrane"/>
    <property type="evidence" value="ECO:0007669"/>
    <property type="project" value="TreeGrafter"/>
</dbReference>
<evidence type="ECO:0000256" key="14">
    <source>
        <dbReference type="ARBA" id="ARBA00023212"/>
    </source>
</evidence>
<evidence type="ECO:0000256" key="18">
    <source>
        <dbReference type="SAM" id="MobiDB-lite"/>
    </source>
</evidence>
<evidence type="ECO:0000256" key="2">
    <source>
        <dbReference type="ARBA" id="ARBA00008314"/>
    </source>
</evidence>
<dbReference type="InterPro" id="IPR042099">
    <property type="entry name" value="ANL_N_sf"/>
</dbReference>
<feature type="region of interest" description="Actin-binding" evidence="17">
    <location>
        <begin position="1618"/>
        <end position="1640"/>
    </location>
</feature>
<dbReference type="InterPro" id="IPR001609">
    <property type="entry name" value="Myosin_head_motor_dom-like"/>
</dbReference>
<dbReference type="Pfam" id="PF00550">
    <property type="entry name" value="PP-binding"/>
    <property type="match status" value="1"/>
</dbReference>
<evidence type="ECO:0000256" key="16">
    <source>
        <dbReference type="PROSITE-ProRule" id="PRU00192"/>
    </source>
</evidence>
<feature type="region of interest" description="Disordered" evidence="18">
    <location>
        <begin position="2154"/>
        <end position="2190"/>
    </location>
</feature>
<evidence type="ECO:0000259" key="22">
    <source>
        <dbReference type="PROSITE" id="PS51757"/>
    </source>
</evidence>
<dbReference type="Proteomes" id="UP000298390">
    <property type="component" value="Unassembled WGS sequence"/>
</dbReference>
<dbReference type="SUPFAM" id="SSF51735">
    <property type="entry name" value="NAD(P)-binding Rossmann-fold domains"/>
    <property type="match status" value="1"/>
</dbReference>
<sequence>MPAPSYIASSLTELVAIRARDQPNDVAIYTGIDEPGPLLRPLTYSQVQRAVDRLCVHYAGLGLVPPPGKDGIPPQRVIAILTSTAVDESLLEIALAKLGLTALLLSVNNSVPAIAHLCKITNSTHLVYGAKFVAEAHDAQNILEQEGIEIQIVPDQRYPIWGPGGVDDVKIDPFPPVLSPKDEKDRICVILHSSGSTGFPKPVYISHFSMIANVAGFVNKTGFSALPVYHGFGHYSVFRCYYPGVPFVLYPAHLPLTSANICRVINAIPIPCPLCFAVPYVIKLLGETKEGIRALANFESITFAGAAVPDDLGDRLTAAGVNLKAIFGTTETGSIFSSDRDFATDKAWNWLRLQGRIVDYLVMEDRGSGTYESVVLDGWHAKNQSNRPDGSYATKDLFVRHPETPKWYKYIGRLDDTLVQVLGEKTNPVPIELAIQGNSPYVEQCIVFGAGRPQIGCLLLPSETAKDLWKDRDAYMEKVWSVIEDANAQAPTHSRILPEMVQILEYGTQIPQATKLSFLRPACYAKFKDIIDAVYDRFENGSSANKLDLSQPGLEDFIFNAITQTLGSTKSAKLTKTSDLFAFGVDSLQATRIRNICQKELELDGLTLGQNVVYENPSVEKLAAFIIALRSGAGEDQSVEDDHAAMWAMVDKWASNFVQRAQQQTTQPTSSASQVIVLTGATGSLGAHILHQLVSAPSVERVICLSRAKSNEDSVIRLQESLRSRQSQLSDAQWKKVESFAADVNEVRLGLSPADYEHIVSRATAVVHNAWPVNFNMSLDSYDAHVGGALNLINLCLRSPKAQPPSFHFSSSIAAVTGSTDPVCNEDFPSSAATALPTGYGRSKWVVEKLAERAVRATPLHVGILRIGQLVGDTHSGVWNETESWPLMFKATESTGALPTFLQNPQWLPVNIAGRAIAEIATRSEPPKAAVYHIVNPNKTSGWDVIVAGLKRAGVKFDVVSRSEWLDRLAKSDPDGERNPAIKLLPYYRTRFGKPTESTPMDFRVETTCGIAQSLASSPAISEDLVEKWAPSKKAGKKVAATPKKGGGAAKVAKADWKEGFKKKQVGVSDMTLLTTITNEAINENLQKRWTNGEIYTYIGSVLISVNPFRDLGIYTDEVLQRYKGKNRLEVPPHVFGIAESAYYNMNAYHENQCVIISGESGAGKTEAAKRIMQYIAAVSGGHDSSIQEIKDMVLATNPLLESFGCAKTLRNNNSSRHGKYLEIMFNDHGEPIGAQITNYLLEKGRVVGQVENERNFHIFYQFTKGASPEQREAYGLQGPEAYAYTSLSNCLEVGGIDDVEDFSETIKAMQVIGLSDYEQSEIFRMLAVILWLGNIQFQEDDSGNSAIADTGVTDFVAYLLEVDGALVEKAMTIKVMETQRGGRRGSIYDVPLNPSQATSGRDALAKAIYNNLFEWIVSRINASMKPRSATAQLIGILDIFGFEIFEDNSFEQLCINYVNEKLQQIFIELTLKTEQEEYVREQIKWTPIKYFNNKIVCDLIEEKRPPGIFAALNDACATAHADPTAADNSFIQRTAALASNAHFEARGAQFLVKHYAGDVMYNVAGMTDKNKDVLVKDLLDLVGGSGNQFLQGLFPDRPDPNSKRRPPTAGDRIKASAGALVENLMRAQPSYIRTIKPNQNRSATEYDTKAVLHQVKYLGLQENIRVRRAGFAYRNTFEKMVERFYLLSPATSYAGEYTWQGDAKSGCERILVDTGIAKEEWQMGVTKAFIKNPETLFALETMRDRYWHNMAGRIQRAWRNYMRYRHECARRIQRFWKNNKEAIEYARTRDYGHQILAGRKERRRFSLLSYRRFLGDYLYVNDKTPLGEELSAACGIGNENVTFSSRCEILVSKTGRSSKPSPRFLLLTQKAVHIVVAQSKDGQVQYSLERKIPLVTIKSVSMSNMRDDWLVLNLGPTEEGDPLISCIFKTELCTHMLQLTSGSINITIEPVIEYIKKKEKKAQVKFIKDETVARDDVYKSHTVHVPSGEPPGSLSRPPAKRKAGVVRPITQGKLLRKGGPSDVSRISIDVPRSADASILHLQKPAASRPKPAARPLPGKSTPAAAVKPSNPSAASNAPAAPPPPPARHNAPPPPPPEPDVDMYRAKFAFEGQQGEMSLKKDDLVELVEKDDNGWWLVKKDGAEGWTPSNYLELVPPKPKAAPAPPPPPPAGRRLPPTAPAAPAAPAAPK</sequence>
<dbReference type="PRINTS" id="PR00193">
    <property type="entry name" value="MYOSINHEAVY"/>
</dbReference>
<dbReference type="InterPro" id="IPR020806">
    <property type="entry name" value="PKS_PP-bd"/>
</dbReference>
<evidence type="ECO:0000256" key="3">
    <source>
        <dbReference type="ARBA" id="ARBA00022443"/>
    </source>
</evidence>
<dbReference type="GO" id="GO:0051666">
    <property type="term" value="P:actin cortical patch localization"/>
    <property type="evidence" value="ECO:0007669"/>
    <property type="project" value="TreeGrafter"/>
</dbReference>
<evidence type="ECO:0000259" key="19">
    <source>
        <dbReference type="PROSITE" id="PS50002"/>
    </source>
</evidence>
<dbReference type="FunFam" id="1.20.58.530:FF:000007">
    <property type="entry name" value="Myosin IE"/>
    <property type="match status" value="1"/>
</dbReference>
<evidence type="ECO:0000256" key="1">
    <source>
        <dbReference type="ARBA" id="ARBA00004134"/>
    </source>
</evidence>
<dbReference type="Pfam" id="PF00501">
    <property type="entry name" value="AMP-binding"/>
    <property type="match status" value="1"/>
</dbReference>
<dbReference type="InterPro" id="IPR035535">
    <property type="entry name" value="Fungal_myosin-I_SH3"/>
</dbReference>
<dbReference type="PROSITE" id="PS00455">
    <property type="entry name" value="AMP_BINDING"/>
    <property type="match status" value="1"/>
</dbReference>
<dbReference type="SUPFAM" id="SSF56801">
    <property type="entry name" value="Acetyl-CoA synthetase-like"/>
    <property type="match status" value="1"/>
</dbReference>
<dbReference type="Pfam" id="PF00063">
    <property type="entry name" value="Myosin_head"/>
    <property type="match status" value="1"/>
</dbReference>
<feature type="domain" description="Myosin motor" evidence="21">
    <location>
        <begin position="1066"/>
        <end position="1745"/>
    </location>
</feature>
<evidence type="ECO:0000256" key="15">
    <source>
        <dbReference type="ARBA" id="ARBA00025586"/>
    </source>
</evidence>
<keyword evidence="6" id="KW-0597">Phosphoprotein</keyword>
<dbReference type="InterPro" id="IPR036072">
    <property type="entry name" value="MYSc_Myo1"/>
</dbReference>
<feature type="region of interest" description="Disordered" evidence="18">
    <location>
        <begin position="2042"/>
        <end position="2103"/>
    </location>
</feature>
<dbReference type="SMART" id="SM00823">
    <property type="entry name" value="PKS_PP"/>
    <property type="match status" value="1"/>
</dbReference>
<dbReference type="Gene3D" id="1.10.10.820">
    <property type="match status" value="1"/>
</dbReference>
<keyword evidence="3 16" id="KW-0728">SH3 domain</keyword>
<dbReference type="InterPro" id="IPR020845">
    <property type="entry name" value="AMP-binding_CS"/>
</dbReference>
<dbReference type="InterPro" id="IPR036736">
    <property type="entry name" value="ACP-like_sf"/>
</dbReference>
<dbReference type="GO" id="GO:0005524">
    <property type="term" value="F:ATP binding"/>
    <property type="evidence" value="ECO:0007669"/>
    <property type="project" value="UniProtKB-UniRule"/>
</dbReference>
<feature type="non-terminal residue" evidence="23">
    <location>
        <position position="2190"/>
    </location>
</feature>
<evidence type="ECO:0000313" key="24">
    <source>
        <dbReference type="Proteomes" id="UP000298390"/>
    </source>
</evidence>
<dbReference type="PROSITE" id="PS50002">
    <property type="entry name" value="SH3"/>
    <property type="match status" value="1"/>
</dbReference>
<organism evidence="23 24">
    <name type="scientific">Rhodofomes roseus</name>
    <dbReference type="NCBI Taxonomy" id="34475"/>
    <lineage>
        <taxon>Eukaryota</taxon>
        <taxon>Fungi</taxon>
        <taxon>Dikarya</taxon>
        <taxon>Basidiomycota</taxon>
        <taxon>Agaricomycotina</taxon>
        <taxon>Agaricomycetes</taxon>
        <taxon>Polyporales</taxon>
        <taxon>Rhodofomes</taxon>
    </lineage>
</organism>
<dbReference type="GO" id="GO:0007015">
    <property type="term" value="P:actin filament organization"/>
    <property type="evidence" value="ECO:0007669"/>
    <property type="project" value="TreeGrafter"/>
</dbReference>
<keyword evidence="9" id="KW-0378">Hydrolase</keyword>
<dbReference type="InterPro" id="IPR036291">
    <property type="entry name" value="NAD(P)-bd_dom_sf"/>
</dbReference>
<feature type="compositionally biased region" description="Pro residues" evidence="18">
    <location>
        <begin position="2156"/>
        <end position="2171"/>
    </location>
</feature>
<dbReference type="Pfam" id="PF14604">
    <property type="entry name" value="SH3_9"/>
    <property type="match status" value="1"/>
</dbReference>